<name>A0A8H2VI94_9SACH</name>
<evidence type="ECO:0000313" key="3">
    <source>
        <dbReference type="EMBL" id="CAB4255931.1"/>
    </source>
</evidence>
<feature type="transmembrane region" description="Helical" evidence="2">
    <location>
        <begin position="65"/>
        <end position="82"/>
    </location>
</feature>
<sequence>MLSYKAMCTLGSAVILISTSFIMGVFYSNLAYDYKVLFQPDSVTAEDFERTLKHYQFLNEVGHPLLYILSGVAFLGLIGHMVRLYKPNEDLKMFEYGSLGMYVMGICVFITNIKTGIECSLTGNWGEVTENQGIAVLGSSNIILLCVFIGVLLLQAGLWWANFDLDTRMKQFYADEAKSATTKKEQVPEKGKKGGKKPAAQNKKKN</sequence>
<accession>A0A8H2VI94</accession>
<dbReference type="GO" id="GO:0051082">
    <property type="term" value="F:unfolded protein binding"/>
    <property type="evidence" value="ECO:0007669"/>
    <property type="project" value="TreeGrafter"/>
</dbReference>
<gene>
    <name evidence="3" type="ORF">KABA2_07S07722</name>
</gene>
<reference evidence="3 4" key="1">
    <citation type="submission" date="2020-05" db="EMBL/GenBank/DDBJ databases">
        <authorList>
            <person name="Casaregola S."/>
            <person name="Devillers H."/>
            <person name="Grondin C."/>
        </authorList>
    </citation>
    <scope>NUCLEOTIDE SEQUENCE [LARGE SCALE GENOMIC DNA]</scope>
    <source>
        <strain evidence="3 4">CLIB 1767</strain>
    </source>
</reference>
<feature type="compositionally biased region" description="Low complexity" evidence="1">
    <location>
        <begin position="197"/>
        <end position="206"/>
    </location>
</feature>
<feature type="region of interest" description="Disordered" evidence="1">
    <location>
        <begin position="177"/>
        <end position="206"/>
    </location>
</feature>
<feature type="compositionally biased region" description="Basic and acidic residues" evidence="1">
    <location>
        <begin position="177"/>
        <end position="192"/>
    </location>
</feature>
<protein>
    <submittedName>
        <fullName evidence="3">Similar to Saccharomyces cerevisiae YDL212W SHR3 Endoplasmic reticulum packaging chaperone</fullName>
    </submittedName>
</protein>
<dbReference type="PANTHER" id="PTHR28228">
    <property type="entry name" value="SECRETORY COMPONENT PROTEIN SHR3"/>
    <property type="match status" value="1"/>
</dbReference>
<organism evidence="3 4">
    <name type="scientific">Maudiozyma barnettii</name>
    <dbReference type="NCBI Taxonomy" id="61262"/>
    <lineage>
        <taxon>Eukaryota</taxon>
        <taxon>Fungi</taxon>
        <taxon>Dikarya</taxon>
        <taxon>Ascomycota</taxon>
        <taxon>Saccharomycotina</taxon>
        <taxon>Saccharomycetes</taxon>
        <taxon>Saccharomycetales</taxon>
        <taxon>Saccharomycetaceae</taxon>
        <taxon>Maudiozyma</taxon>
    </lineage>
</organism>
<dbReference type="RefSeq" id="XP_041407775.1">
    <property type="nucleotide sequence ID" value="XM_041551841.1"/>
</dbReference>
<feature type="transmembrane region" description="Helical" evidence="2">
    <location>
        <begin position="94"/>
        <end position="113"/>
    </location>
</feature>
<proteinExistence type="predicted"/>
<keyword evidence="4" id="KW-1185">Reference proteome</keyword>
<keyword evidence="2" id="KW-0472">Membrane</keyword>
<dbReference type="OrthoDB" id="5229808at2759"/>
<dbReference type="InterPro" id="IPR013248">
    <property type="entry name" value="Psh3/Shr3"/>
</dbReference>
<evidence type="ECO:0000256" key="1">
    <source>
        <dbReference type="SAM" id="MobiDB-lite"/>
    </source>
</evidence>
<dbReference type="EMBL" id="CAEFZW010000007">
    <property type="protein sequence ID" value="CAB4255931.1"/>
    <property type="molecule type" value="Genomic_DNA"/>
</dbReference>
<evidence type="ECO:0000256" key="2">
    <source>
        <dbReference type="SAM" id="Phobius"/>
    </source>
</evidence>
<dbReference type="PANTHER" id="PTHR28228:SF1">
    <property type="entry name" value="SECRETORY COMPONENT PROTEIN SHR3"/>
    <property type="match status" value="1"/>
</dbReference>
<dbReference type="Pfam" id="PF08229">
    <property type="entry name" value="SHR3_chaperone"/>
    <property type="match status" value="1"/>
</dbReference>
<feature type="transmembrane region" description="Helical" evidence="2">
    <location>
        <begin position="133"/>
        <end position="161"/>
    </location>
</feature>
<dbReference type="AlphaFoldDB" id="A0A8H2VI94"/>
<dbReference type="SMART" id="SM00786">
    <property type="entry name" value="SHR3_chaperone"/>
    <property type="match status" value="1"/>
</dbReference>
<dbReference type="GeneID" id="64858995"/>
<dbReference type="GO" id="GO:0005789">
    <property type="term" value="C:endoplasmic reticulum membrane"/>
    <property type="evidence" value="ECO:0007669"/>
    <property type="project" value="TreeGrafter"/>
</dbReference>
<evidence type="ECO:0000313" key="4">
    <source>
        <dbReference type="Proteomes" id="UP000644660"/>
    </source>
</evidence>
<keyword evidence="2" id="KW-0812">Transmembrane</keyword>
<comment type="caution">
    <text evidence="3">The sequence shown here is derived from an EMBL/GenBank/DDBJ whole genome shotgun (WGS) entry which is preliminary data.</text>
</comment>
<dbReference type="PIRSF" id="PIRSF029187">
    <property type="entry name" value="Shr3_AAP_chap"/>
    <property type="match status" value="1"/>
</dbReference>
<feature type="transmembrane region" description="Helical" evidence="2">
    <location>
        <begin position="7"/>
        <end position="27"/>
    </location>
</feature>
<dbReference type="GO" id="GO:0006888">
    <property type="term" value="P:endoplasmic reticulum to Golgi vesicle-mediated transport"/>
    <property type="evidence" value="ECO:0007669"/>
    <property type="project" value="TreeGrafter"/>
</dbReference>
<dbReference type="Proteomes" id="UP000644660">
    <property type="component" value="Unassembled WGS sequence"/>
</dbReference>
<keyword evidence="2" id="KW-1133">Transmembrane helix</keyword>